<accession>A0A6C0KNN5</accession>
<dbReference type="InterPro" id="IPR036291">
    <property type="entry name" value="NAD(P)-bd_dom_sf"/>
</dbReference>
<comment type="cofactor">
    <cofactor evidence="1">
        <name>NADP(+)</name>
        <dbReference type="ChEBI" id="CHEBI:58349"/>
    </cofactor>
</comment>
<dbReference type="SUPFAM" id="SSF51735">
    <property type="entry name" value="NAD(P)-binding Rossmann-fold domains"/>
    <property type="match status" value="1"/>
</dbReference>
<feature type="domain" description="NAD(P)-binding" evidence="5">
    <location>
        <begin position="6"/>
        <end position="337"/>
    </location>
</feature>
<dbReference type="NCBIfam" id="TIGR01472">
    <property type="entry name" value="gmd"/>
    <property type="match status" value="1"/>
</dbReference>
<evidence type="ECO:0000256" key="3">
    <source>
        <dbReference type="ARBA" id="ARBA00011989"/>
    </source>
</evidence>
<protein>
    <recommendedName>
        <fullName evidence="3">GDP-mannose 4,6-dehydratase</fullName>
        <ecNumber evidence="3">4.2.1.47</ecNumber>
    </recommendedName>
</protein>
<organism evidence="6">
    <name type="scientific">viral metagenome</name>
    <dbReference type="NCBI Taxonomy" id="1070528"/>
    <lineage>
        <taxon>unclassified sequences</taxon>
        <taxon>metagenomes</taxon>
        <taxon>organismal metagenomes</taxon>
    </lineage>
</organism>
<comment type="similarity">
    <text evidence="2">Belongs to the NAD(P)-dependent epimerase/dehydratase family. GDP-mannose 4,6-dehydratase subfamily.</text>
</comment>
<evidence type="ECO:0000313" key="6">
    <source>
        <dbReference type="EMBL" id="QHU19239.1"/>
    </source>
</evidence>
<reference evidence="6" key="1">
    <citation type="journal article" date="2020" name="Nature">
        <title>Giant virus diversity and host interactions through global metagenomics.</title>
        <authorList>
            <person name="Schulz F."/>
            <person name="Roux S."/>
            <person name="Paez-Espino D."/>
            <person name="Jungbluth S."/>
            <person name="Walsh D.A."/>
            <person name="Denef V.J."/>
            <person name="McMahon K.D."/>
            <person name="Konstantinidis K.T."/>
            <person name="Eloe-Fadrosh E.A."/>
            <person name="Kyrpides N.C."/>
            <person name="Woyke T."/>
        </authorList>
    </citation>
    <scope>NUCLEOTIDE SEQUENCE</scope>
    <source>
        <strain evidence="6">GVMAG-S-3300013014-104</strain>
    </source>
</reference>
<dbReference type="Pfam" id="PF16363">
    <property type="entry name" value="GDP_Man_Dehyd"/>
    <property type="match status" value="1"/>
</dbReference>
<dbReference type="GO" id="GO:0042351">
    <property type="term" value="P:'de novo' GDP-L-fucose biosynthetic process"/>
    <property type="evidence" value="ECO:0007669"/>
    <property type="project" value="TreeGrafter"/>
</dbReference>
<dbReference type="PANTHER" id="PTHR43715:SF1">
    <property type="entry name" value="GDP-MANNOSE 4,6 DEHYDRATASE"/>
    <property type="match status" value="1"/>
</dbReference>
<evidence type="ECO:0000259" key="5">
    <source>
        <dbReference type="Pfam" id="PF16363"/>
    </source>
</evidence>
<dbReference type="PANTHER" id="PTHR43715">
    <property type="entry name" value="GDP-MANNOSE 4,6-DEHYDRATASE"/>
    <property type="match status" value="1"/>
</dbReference>
<dbReference type="EMBL" id="MN740946">
    <property type="protein sequence ID" value="QHU19239.1"/>
    <property type="molecule type" value="Genomic_DNA"/>
</dbReference>
<dbReference type="FunFam" id="3.40.50.720:FF:000924">
    <property type="entry name" value="GDP-mannose 4,6 dehydratase"/>
    <property type="match status" value="1"/>
</dbReference>
<evidence type="ECO:0000256" key="2">
    <source>
        <dbReference type="ARBA" id="ARBA00009263"/>
    </source>
</evidence>
<dbReference type="AlphaFoldDB" id="A0A6C0KNN5"/>
<dbReference type="InterPro" id="IPR006368">
    <property type="entry name" value="GDP_Man_deHydtase"/>
</dbReference>
<dbReference type="InterPro" id="IPR016040">
    <property type="entry name" value="NAD(P)-bd_dom"/>
</dbReference>
<evidence type="ECO:0000256" key="4">
    <source>
        <dbReference type="ARBA" id="ARBA00023239"/>
    </source>
</evidence>
<dbReference type="HAMAP" id="MF_00955">
    <property type="entry name" value="GDP_Man_dehydratase"/>
    <property type="match status" value="1"/>
</dbReference>
<dbReference type="CDD" id="cd05260">
    <property type="entry name" value="GDP_MD_SDR_e"/>
    <property type="match status" value="1"/>
</dbReference>
<dbReference type="Gene3D" id="3.40.50.720">
    <property type="entry name" value="NAD(P)-binding Rossmann-like Domain"/>
    <property type="match status" value="1"/>
</dbReference>
<proteinExistence type="inferred from homology"/>
<evidence type="ECO:0000256" key="1">
    <source>
        <dbReference type="ARBA" id="ARBA00001937"/>
    </source>
</evidence>
<sequence length="343" mass="39546">MTKVAFITGISGQDGSYLAEFLLEKNYHVWGIIRRSSSVNTGNIDHIFNKINLRYGDLSDSLNLANILNEIKNTYTNIDRLEIYNLAAMSHVKISFEIPEYTCEIDGLGVLRLLESIRTCGLPLEKIRFYQASTSELYGKVVEVPQNENTPFYPRSPYGVAKLYGYWITKNYREAYNMFACSGILFNHESPRRGHNFVTRKITKALGNILNGKQENLVLGNINSLRDWGHARDYVEGMWLMLQQESPKDYVLSTNEFHSVREFVEKAFYLKGFNIKWKGEGLNEIGYDTNSEKELVFISEKYFRPTEVDELLGDSTKARNELGWIPETSFQKLIEEMVLNDCK</sequence>
<dbReference type="EC" id="4.2.1.47" evidence="3"/>
<name>A0A6C0KNN5_9ZZZZ</name>
<dbReference type="GO" id="GO:0008446">
    <property type="term" value="F:GDP-mannose 4,6-dehydratase activity"/>
    <property type="evidence" value="ECO:0007669"/>
    <property type="project" value="UniProtKB-EC"/>
</dbReference>
<dbReference type="Gene3D" id="3.90.25.10">
    <property type="entry name" value="UDP-galactose 4-epimerase, domain 1"/>
    <property type="match status" value="1"/>
</dbReference>
<keyword evidence="4" id="KW-0456">Lyase</keyword>